<dbReference type="InterPro" id="IPR036168">
    <property type="entry name" value="AP2_Mu_C_sf"/>
</dbReference>
<accession>A0A059F3C4</accession>
<evidence type="ECO:0000256" key="2">
    <source>
        <dbReference type="ARBA" id="ARBA00022448"/>
    </source>
</evidence>
<dbReference type="AlphaFoldDB" id="A0A059F3C4"/>
<dbReference type="VEuPathDB" id="MicrosporidiaDB:H312_00828"/>
<keyword evidence="8" id="KW-0472">Membrane</keyword>
<feature type="domain" description="MHD" evidence="10">
    <location>
        <begin position="195"/>
        <end position="417"/>
    </location>
</feature>
<comment type="function">
    <text evidence="8">The coatomer is a cytosolic protein complex that binds to dilysine motifs and reversibly associates with Golgi non-clathrin-coated vesicles, which further mediate biosynthetic protein transport from the ER, via the Golgi up to the trans Golgi network. Coatomer complex is required for budding from Golgi membranes, and is essential for the retrograde Golgi-to-ER transport of dilysine-tagged proteins.</text>
</comment>
<dbReference type="InterPro" id="IPR027059">
    <property type="entry name" value="Coatomer_dsu"/>
</dbReference>
<dbReference type="HOGENOM" id="CLU_667471_0_0_1"/>
<dbReference type="PANTHER" id="PTHR10121:SF0">
    <property type="entry name" value="COATOMER SUBUNIT DELTA"/>
    <property type="match status" value="1"/>
</dbReference>
<dbReference type="GO" id="GO:0051645">
    <property type="term" value="P:Golgi localization"/>
    <property type="evidence" value="ECO:0007669"/>
    <property type="project" value="TreeGrafter"/>
</dbReference>
<keyword evidence="12" id="KW-1185">Reference proteome</keyword>
<dbReference type="GO" id="GO:0006890">
    <property type="term" value="P:retrograde vesicle-mediated transport, Golgi to endoplasmic reticulum"/>
    <property type="evidence" value="ECO:0007669"/>
    <property type="project" value="UniProtKB-UniRule"/>
</dbReference>
<dbReference type="InterPro" id="IPR028565">
    <property type="entry name" value="MHD"/>
</dbReference>
<keyword evidence="5 8" id="KW-0653">Protein transport</keyword>
<gene>
    <name evidence="11" type="ORF">H312_00828</name>
</gene>
<keyword evidence="3 8" id="KW-0963">Cytoplasm</keyword>
<dbReference type="OrthoDB" id="10266042at2759"/>
<reference evidence="11 12" key="2">
    <citation type="submission" date="2014-03" db="EMBL/GenBank/DDBJ databases">
        <title>The Genome Sequence of Anncaliia algerae insect isolate PRA339.</title>
        <authorList>
            <consortium name="The Broad Institute Genome Sequencing Platform"/>
            <consortium name="The Broad Institute Genome Sequencing Center for Infectious Disease"/>
            <person name="Cuomo C."/>
            <person name="Becnel J."/>
            <person name="Sanscrainte N."/>
            <person name="Walker B."/>
            <person name="Young S.K."/>
            <person name="Zeng Q."/>
            <person name="Gargeya S."/>
            <person name="Fitzgerald M."/>
            <person name="Haas B."/>
            <person name="Abouelleil A."/>
            <person name="Alvarado L."/>
            <person name="Arachchi H.M."/>
            <person name="Berlin A.M."/>
            <person name="Chapman S.B."/>
            <person name="Dewar J."/>
            <person name="Goldberg J."/>
            <person name="Griggs A."/>
            <person name="Gujja S."/>
            <person name="Hansen M."/>
            <person name="Howarth C."/>
            <person name="Imamovic A."/>
            <person name="Larimer J."/>
            <person name="McCowan C."/>
            <person name="Murphy C."/>
            <person name="Neiman D."/>
            <person name="Pearson M."/>
            <person name="Priest M."/>
            <person name="Roberts A."/>
            <person name="Saif S."/>
            <person name="Shea T."/>
            <person name="Sisk P."/>
            <person name="Sykes S."/>
            <person name="Wortman J."/>
            <person name="Nusbaum C."/>
            <person name="Birren B."/>
        </authorList>
    </citation>
    <scope>NUCLEOTIDE SEQUENCE [LARGE SCALE GENOMIC DNA]</scope>
    <source>
        <strain evidence="11 12">PRA339</strain>
    </source>
</reference>
<dbReference type="CDD" id="cd09254">
    <property type="entry name" value="AP_delta-COPI_MHD"/>
    <property type="match status" value="1"/>
</dbReference>
<dbReference type="SUPFAM" id="SSF49447">
    <property type="entry name" value="Second domain of Mu2 adaptin subunit (ap50) of ap2 adaptor"/>
    <property type="match status" value="1"/>
</dbReference>
<evidence type="ECO:0000313" key="11">
    <source>
        <dbReference type="EMBL" id="KCZ81788.1"/>
    </source>
</evidence>
<evidence type="ECO:0000259" key="10">
    <source>
        <dbReference type="PROSITE" id="PS51072"/>
    </source>
</evidence>
<keyword evidence="6 8" id="KW-0333">Golgi apparatus</keyword>
<dbReference type="GO" id="GO:0030126">
    <property type="term" value="C:COPI vesicle coat"/>
    <property type="evidence" value="ECO:0007669"/>
    <property type="project" value="UniProtKB-UniRule"/>
</dbReference>
<evidence type="ECO:0000256" key="7">
    <source>
        <dbReference type="ARBA" id="ARBA00023329"/>
    </source>
</evidence>
<reference evidence="12" key="1">
    <citation type="submission" date="2013-02" db="EMBL/GenBank/DDBJ databases">
        <authorList>
            <consortium name="The Broad Institute Genome Sequencing Platform"/>
            <person name="Cuomo C."/>
            <person name="Becnel J."/>
            <person name="Sanscrainte N."/>
            <person name="Walker B."/>
            <person name="Young S.K."/>
            <person name="Zeng Q."/>
            <person name="Gargeya S."/>
            <person name="Fitzgerald M."/>
            <person name="Haas B."/>
            <person name="Abouelleil A."/>
            <person name="Alvarado L."/>
            <person name="Arachchi H.M."/>
            <person name="Berlin A.M."/>
            <person name="Chapman S.B."/>
            <person name="Dewar J."/>
            <person name="Goldberg J."/>
            <person name="Griggs A."/>
            <person name="Gujja S."/>
            <person name="Hansen M."/>
            <person name="Howarth C."/>
            <person name="Imamovic A."/>
            <person name="Larimer J."/>
            <person name="McCowan C."/>
            <person name="Murphy C."/>
            <person name="Neiman D."/>
            <person name="Pearson M."/>
            <person name="Priest M."/>
            <person name="Roberts A."/>
            <person name="Saif S."/>
            <person name="Shea T."/>
            <person name="Sisk P."/>
            <person name="Sykes S."/>
            <person name="Wortman J."/>
            <person name="Nusbaum C."/>
            <person name="Birren B."/>
        </authorList>
    </citation>
    <scope>NUCLEOTIDE SEQUENCE [LARGE SCALE GENOMIC DNA]</scope>
    <source>
        <strain evidence="12">PRA339</strain>
    </source>
</reference>
<dbReference type="PANTHER" id="PTHR10121">
    <property type="entry name" value="COATOMER SUBUNIT DELTA"/>
    <property type="match status" value="1"/>
</dbReference>
<dbReference type="PROSITE" id="PS51072">
    <property type="entry name" value="MHD"/>
    <property type="match status" value="1"/>
</dbReference>
<keyword evidence="4 8" id="KW-0931">ER-Golgi transport</keyword>
<proteinExistence type="inferred from homology"/>
<sequence>MIAGVLLYNHSTNETLFRSPITLDDITTQDLINTFIKTPKQLYGSFLNNLNYVYTFKNGYFICIITTYQPYIVNDLMKLYDSTFTDDFFLNASIIDDTVNEETFFVFPPEKIQEYQKMESQEEKLHEMVKKSKEKELQKKLVEMKKKMQPTPIDLQLERVRELEMEIRKPLIEETPQKKEIKEIFRENKRKVEIDSEVQILLKEKLKIEVNKENDIKVSELEGDLSLNIRNEEFKFVEVQIDSSTELKFAPNLEKESIKKNILKNTKGFPLNKNIALVKWKRNKIDSLPLSFTFWPSDLEDGRFQILFEISAEEDLKDLMFCFNKEKMKDVFIETGNAEVKDYLEWNVGDINKGDNSTLEFTCVCTSPSDIFPINLFFTGSFLSSCLNIKGVYTEGKEIEYGLQNLCEVDSFVIVDE</sequence>
<comment type="similarity">
    <text evidence="1 8">Belongs to the adaptor complexes medium subunit family. Delta-COP subfamily.</text>
</comment>
<name>A0A059F3C4_9MICR</name>
<evidence type="ECO:0000313" key="12">
    <source>
        <dbReference type="Proteomes" id="UP000030655"/>
    </source>
</evidence>
<keyword evidence="7 8" id="KW-0968">Cytoplasmic vesicle</keyword>
<evidence type="ECO:0000256" key="8">
    <source>
        <dbReference type="RuleBase" id="RU364018"/>
    </source>
</evidence>
<comment type="subunit">
    <text evidence="8">Oligomeric complex that consists of at least the alpha, beta, beta', gamma, delta, epsilon and zeta subunits.</text>
</comment>
<dbReference type="GO" id="GO:0015031">
    <property type="term" value="P:protein transport"/>
    <property type="evidence" value="ECO:0007669"/>
    <property type="project" value="UniProtKB-KW"/>
</dbReference>
<organism evidence="11 12">
    <name type="scientific">Anncaliia algerae PRA339</name>
    <dbReference type="NCBI Taxonomy" id="1288291"/>
    <lineage>
        <taxon>Eukaryota</taxon>
        <taxon>Fungi</taxon>
        <taxon>Fungi incertae sedis</taxon>
        <taxon>Microsporidia</taxon>
        <taxon>Tubulinosematoidea</taxon>
        <taxon>Tubulinosematidae</taxon>
        <taxon>Anncaliia</taxon>
    </lineage>
</organism>
<dbReference type="STRING" id="1288291.A0A059F3C4"/>
<comment type="subcellular location">
    <subcellularLocation>
        <location evidence="8 9">Cytoplasm</location>
    </subcellularLocation>
    <subcellularLocation>
        <location evidence="8 9">Cytoplasmic vesicle</location>
        <location evidence="8 9">COPI-coated vesicle membrane</location>
        <topology evidence="8 9">Peripheral membrane protein</topology>
        <orientation evidence="8 9">Cytoplasmic side</orientation>
    </subcellularLocation>
    <subcellularLocation>
        <location evidence="8 9">Golgi apparatus membrane</location>
        <topology evidence="8 9">Peripheral membrane protein</topology>
        <orientation evidence="8 9">Cytoplasmic side</orientation>
    </subcellularLocation>
</comment>
<dbReference type="EMBL" id="KK365137">
    <property type="protein sequence ID" value="KCZ81788.1"/>
    <property type="molecule type" value="Genomic_DNA"/>
</dbReference>
<protein>
    <recommendedName>
        <fullName evidence="8">Coatomer subunit delta</fullName>
    </recommendedName>
</protein>
<dbReference type="Proteomes" id="UP000030655">
    <property type="component" value="Unassembled WGS sequence"/>
</dbReference>
<evidence type="ECO:0000256" key="5">
    <source>
        <dbReference type="ARBA" id="ARBA00022927"/>
    </source>
</evidence>
<dbReference type="GO" id="GO:0000139">
    <property type="term" value="C:Golgi membrane"/>
    <property type="evidence" value="ECO:0007669"/>
    <property type="project" value="UniProtKB-SubCell"/>
</dbReference>
<evidence type="ECO:0000256" key="1">
    <source>
        <dbReference type="ARBA" id="ARBA00010516"/>
    </source>
</evidence>
<evidence type="ECO:0000256" key="4">
    <source>
        <dbReference type="ARBA" id="ARBA00022892"/>
    </source>
</evidence>
<dbReference type="GO" id="GO:0006888">
    <property type="term" value="P:endoplasmic reticulum to Golgi vesicle-mediated transport"/>
    <property type="evidence" value="ECO:0007669"/>
    <property type="project" value="TreeGrafter"/>
</dbReference>
<evidence type="ECO:0000256" key="9">
    <source>
        <dbReference type="RuleBase" id="RU366052"/>
    </source>
</evidence>
<evidence type="ECO:0000256" key="6">
    <source>
        <dbReference type="ARBA" id="ARBA00023034"/>
    </source>
</evidence>
<keyword evidence="2 8" id="KW-0813">Transport</keyword>
<evidence type="ECO:0000256" key="3">
    <source>
        <dbReference type="ARBA" id="ARBA00022490"/>
    </source>
</evidence>